<gene>
    <name evidence="2" type="ORF">BN424_1441</name>
</gene>
<keyword evidence="1" id="KW-0472">Membrane</keyword>
<feature type="transmembrane region" description="Helical" evidence="1">
    <location>
        <begin position="127"/>
        <end position="149"/>
    </location>
</feature>
<protein>
    <submittedName>
        <fullName evidence="2">Membrane protein</fullName>
    </submittedName>
</protein>
<evidence type="ECO:0000256" key="1">
    <source>
        <dbReference type="SAM" id="Phobius"/>
    </source>
</evidence>
<sequence>MSMKKYVFKKIVTDFVIINIIINGIFYIFNFRKFSGQLTFNDITTDLFVGLLLLGGACSLIGFVNMRKELLKGKIDVSEFKTSQLYNKLPKATVLRVLLLTLMTAIITMTFFILVPKIVGIDKINHFIGFSFKIFTAGLMAAVIGYIVVDLSISDYQHSHITMKDTTVV</sequence>
<dbReference type="STRING" id="1234679.BN424_1441"/>
<organism evidence="2 3">
    <name type="scientific">Carnobacterium maltaromaticum LMA28</name>
    <dbReference type="NCBI Taxonomy" id="1234679"/>
    <lineage>
        <taxon>Bacteria</taxon>
        <taxon>Bacillati</taxon>
        <taxon>Bacillota</taxon>
        <taxon>Bacilli</taxon>
        <taxon>Lactobacillales</taxon>
        <taxon>Carnobacteriaceae</taxon>
        <taxon>Carnobacterium</taxon>
    </lineage>
</organism>
<dbReference type="RefSeq" id="WP_015076191.1">
    <property type="nucleotide sequence ID" value="NC_019425.2"/>
</dbReference>
<dbReference type="EMBL" id="HE999757">
    <property type="protein sequence ID" value="CCO10882.2"/>
    <property type="molecule type" value="Genomic_DNA"/>
</dbReference>
<dbReference type="Proteomes" id="UP000000212">
    <property type="component" value="Chromosome"/>
</dbReference>
<keyword evidence="1" id="KW-1133">Transmembrane helix</keyword>
<reference evidence="3" key="1">
    <citation type="journal article" date="2013" name="Genome Announc.">
        <title>Complete Chromosome Sequence of Carnobacterium maltaromaticum LMA 28.</title>
        <authorList>
            <person name="Cailliez-Grimal C."/>
            <person name="Chaillou S."/>
            <person name="Anba-Mondoloni J."/>
            <person name="Loux V."/>
            <person name="Afzal M.I."/>
            <person name="Rahman A."/>
            <person name="Kergourlay G."/>
            <person name="Champomier-Verges M.C."/>
            <person name="Zagorec M."/>
            <person name="Dalgaard P."/>
            <person name="Leisner J.J."/>
            <person name="Prevost H."/>
            <person name="Revol-Junelles A.M."/>
            <person name="Borges F."/>
        </authorList>
    </citation>
    <scope>NUCLEOTIDE SEQUENCE</scope>
    <source>
        <strain evidence="3">LMA28</strain>
    </source>
</reference>
<keyword evidence="1" id="KW-0812">Transmembrane</keyword>
<feature type="transmembrane region" description="Helical" evidence="1">
    <location>
        <begin position="43"/>
        <end position="64"/>
    </location>
</feature>
<keyword evidence="3" id="KW-1185">Reference proteome</keyword>
<accession>K8E3K1</accession>
<dbReference type="HOGENOM" id="CLU_1600704_0_0_9"/>
<evidence type="ECO:0000313" key="2">
    <source>
        <dbReference type="EMBL" id="CCO10882.2"/>
    </source>
</evidence>
<dbReference type="AlphaFoldDB" id="K8E3K1"/>
<evidence type="ECO:0000313" key="3">
    <source>
        <dbReference type="Proteomes" id="UP000000212"/>
    </source>
</evidence>
<proteinExistence type="predicted"/>
<dbReference type="KEGG" id="cml:BN424_1441"/>
<name>K8E3K1_CARML</name>
<feature type="transmembrane region" description="Helical" evidence="1">
    <location>
        <begin position="12"/>
        <end position="31"/>
    </location>
</feature>
<feature type="transmembrane region" description="Helical" evidence="1">
    <location>
        <begin position="94"/>
        <end position="115"/>
    </location>
</feature>
<dbReference type="OrthoDB" id="3010306at2"/>